<keyword evidence="10" id="KW-1133">Transmembrane helix</keyword>
<proteinExistence type="predicted"/>
<comment type="catalytic activity">
    <reaction evidence="9">
        <text>2 GTP = 3',3'-c-di-GMP + 2 diphosphate</text>
        <dbReference type="Rhea" id="RHEA:24898"/>
        <dbReference type="ChEBI" id="CHEBI:33019"/>
        <dbReference type="ChEBI" id="CHEBI:37565"/>
        <dbReference type="ChEBI" id="CHEBI:58805"/>
        <dbReference type="EC" id="2.7.7.65"/>
    </reaction>
</comment>
<accession>A0ABS3NDQ2</accession>
<comment type="caution">
    <text evidence="14">The sequence shown here is derived from an EMBL/GenBank/DDBJ whole genome shotgun (WGS) entry which is preliminary data.</text>
</comment>
<dbReference type="InterPro" id="IPR029787">
    <property type="entry name" value="Nucleotide_cyclase"/>
</dbReference>
<dbReference type="InterPro" id="IPR043128">
    <property type="entry name" value="Rev_trsase/Diguanyl_cyclase"/>
</dbReference>
<evidence type="ECO:0000256" key="10">
    <source>
        <dbReference type="SAM" id="Phobius"/>
    </source>
</evidence>
<keyword evidence="8" id="KW-0902">Two-component regulatory system</keyword>
<dbReference type="Gene3D" id="3.30.70.270">
    <property type="match status" value="1"/>
</dbReference>
<dbReference type="InterPro" id="IPR035965">
    <property type="entry name" value="PAS-like_dom_sf"/>
</dbReference>
<dbReference type="NCBIfam" id="TIGR00254">
    <property type="entry name" value="GGDEF"/>
    <property type="match status" value="1"/>
</dbReference>
<evidence type="ECO:0000313" key="15">
    <source>
        <dbReference type="Proteomes" id="UP000664882"/>
    </source>
</evidence>
<dbReference type="PANTHER" id="PTHR45138">
    <property type="entry name" value="REGULATORY COMPONENTS OF SENSORY TRANSDUCTION SYSTEM"/>
    <property type="match status" value="1"/>
</dbReference>
<dbReference type="PROSITE" id="PS50112">
    <property type="entry name" value="PAS"/>
    <property type="match status" value="1"/>
</dbReference>
<dbReference type="CDD" id="cd01949">
    <property type="entry name" value="GGDEF"/>
    <property type="match status" value="1"/>
</dbReference>
<dbReference type="InterPro" id="IPR000700">
    <property type="entry name" value="PAS-assoc_C"/>
</dbReference>
<evidence type="ECO:0000256" key="7">
    <source>
        <dbReference type="ARBA" id="ARBA00022840"/>
    </source>
</evidence>
<evidence type="ECO:0000256" key="3">
    <source>
        <dbReference type="ARBA" id="ARBA00022553"/>
    </source>
</evidence>
<dbReference type="RefSeq" id="WP_208004224.1">
    <property type="nucleotide sequence ID" value="NZ_JAGDFX010000003.1"/>
</dbReference>
<dbReference type="NCBIfam" id="TIGR00229">
    <property type="entry name" value="sensory_box"/>
    <property type="match status" value="1"/>
</dbReference>
<evidence type="ECO:0000256" key="4">
    <source>
        <dbReference type="ARBA" id="ARBA00022679"/>
    </source>
</evidence>
<gene>
    <name evidence="14" type="ORF">J3U76_02960</name>
</gene>
<protein>
    <recommendedName>
        <fullName evidence="2">diguanylate cyclase</fullName>
        <ecNumber evidence="2">2.7.7.65</ecNumber>
    </recommendedName>
</protein>
<keyword evidence="3" id="KW-0597">Phosphoprotein</keyword>
<dbReference type="EC" id="2.7.7.65" evidence="2"/>
<keyword evidence="4" id="KW-0808">Transferase</keyword>
<reference evidence="14 15" key="1">
    <citation type="submission" date="2021-03" db="EMBL/GenBank/DDBJ databases">
        <title>Oceanisphaera sp. nov., isolated from the intestine.</title>
        <authorList>
            <person name="Zhao L.-H."/>
            <person name="Shi L.-F."/>
        </authorList>
    </citation>
    <scope>NUCLEOTIDE SEQUENCE [LARGE SCALE GENOMIC DNA]</scope>
    <source>
        <strain evidence="14 15">DM8</strain>
    </source>
</reference>
<evidence type="ECO:0000256" key="2">
    <source>
        <dbReference type="ARBA" id="ARBA00012528"/>
    </source>
</evidence>
<dbReference type="PROSITE" id="PS50887">
    <property type="entry name" value="GGDEF"/>
    <property type="match status" value="1"/>
</dbReference>
<evidence type="ECO:0000259" key="11">
    <source>
        <dbReference type="PROSITE" id="PS50112"/>
    </source>
</evidence>
<keyword evidence="5" id="KW-0547">Nucleotide-binding</keyword>
<feature type="domain" description="GGDEF" evidence="13">
    <location>
        <begin position="521"/>
        <end position="655"/>
    </location>
</feature>
<dbReference type="SMART" id="SM00267">
    <property type="entry name" value="GGDEF"/>
    <property type="match status" value="1"/>
</dbReference>
<keyword evidence="6" id="KW-0418">Kinase</keyword>
<keyword evidence="10" id="KW-0472">Membrane</keyword>
<evidence type="ECO:0000259" key="13">
    <source>
        <dbReference type="PROSITE" id="PS50887"/>
    </source>
</evidence>
<dbReference type="EMBL" id="JAGDFX010000003">
    <property type="protein sequence ID" value="MBO1518607.1"/>
    <property type="molecule type" value="Genomic_DNA"/>
</dbReference>
<dbReference type="InterPro" id="IPR050469">
    <property type="entry name" value="Diguanylate_Cyclase"/>
</dbReference>
<dbReference type="Pfam" id="PF13426">
    <property type="entry name" value="PAS_9"/>
    <property type="match status" value="1"/>
</dbReference>
<evidence type="ECO:0000256" key="1">
    <source>
        <dbReference type="ARBA" id="ARBA00004370"/>
    </source>
</evidence>
<organism evidence="14 15">
    <name type="scientific">Oceanisphaera pacifica</name>
    <dbReference type="NCBI Taxonomy" id="2818389"/>
    <lineage>
        <taxon>Bacteria</taxon>
        <taxon>Pseudomonadati</taxon>
        <taxon>Pseudomonadota</taxon>
        <taxon>Gammaproteobacteria</taxon>
        <taxon>Aeromonadales</taxon>
        <taxon>Aeromonadaceae</taxon>
        <taxon>Oceanisphaera</taxon>
    </lineage>
</organism>
<dbReference type="CDD" id="cd00130">
    <property type="entry name" value="PAS"/>
    <property type="match status" value="1"/>
</dbReference>
<evidence type="ECO:0000313" key="14">
    <source>
        <dbReference type="EMBL" id="MBO1518607.1"/>
    </source>
</evidence>
<dbReference type="SMART" id="SM00091">
    <property type="entry name" value="PAS"/>
    <property type="match status" value="1"/>
</dbReference>
<keyword evidence="10" id="KW-0812">Transmembrane</keyword>
<evidence type="ECO:0000256" key="8">
    <source>
        <dbReference type="ARBA" id="ARBA00023012"/>
    </source>
</evidence>
<dbReference type="InterPro" id="IPR000160">
    <property type="entry name" value="GGDEF_dom"/>
</dbReference>
<keyword evidence="15" id="KW-1185">Reference proteome</keyword>
<dbReference type="PANTHER" id="PTHR45138:SF9">
    <property type="entry name" value="DIGUANYLATE CYCLASE DGCM-RELATED"/>
    <property type="match status" value="1"/>
</dbReference>
<dbReference type="SUPFAM" id="SSF55785">
    <property type="entry name" value="PYP-like sensor domain (PAS domain)"/>
    <property type="match status" value="1"/>
</dbReference>
<evidence type="ECO:0000256" key="5">
    <source>
        <dbReference type="ARBA" id="ARBA00022741"/>
    </source>
</evidence>
<sequence>MILTRFILLFSLLSALVLAVTYPIYAQYYQGLQDRILANEETSVVAASQMIQKEMYEQVHLIAMIADAAPVLDYVTHGRAEQRVALETFFSNVSTNFHRFDQIRLLDNSGYELVRVNLNDSKGNIVPQSELQNKSQRYYFTEAKELADNQLFVSRLDLNMENGQIELPHKPMLRFSTPILDRNGERAGVLVLNYLAEGMLKSFRRQMSRRVDQQGMLIDAKGYWLSNHERSNEWGADLGRAEHTFARMYPEVWSEISAADSGIIATDKGLFRFQSIKPFNFSGSQHAHFKADHYPLFASQSVANTDWKLVIFIPNELIQSRSFLYQPLGQALVALVLCLLAGASLAMAIITNQKQARSREQKELNEVLSDLYDNAPCGYHSLDANAHFIRINQTELDWLGYTREEVLGQPFIAFLTPNSQVRFQEFFDALKTEKQIENVVLEMQCKDGATFYVSSSATAQNDQSGDFAVARTSVFDITDRILLEKKLETLANIDALTNISNRRHFYEGATLELKRALRYQHPLAILMFDIDHFKRVNDTYGHDGGDAVLKQLASTVHSSLRDLDVFARFGGEEFIVLLPEISPEQVALVAERLRQKVAELQINLPSGETASITISIGVAMLTPDDKLLEHLIKKADLALYQAKEQGRNRVVEYNA</sequence>
<name>A0ABS3NDQ2_9GAMM</name>
<dbReference type="SUPFAM" id="SSF55073">
    <property type="entry name" value="Nucleotide cyclase"/>
    <property type="match status" value="1"/>
</dbReference>
<dbReference type="InterPro" id="IPR000014">
    <property type="entry name" value="PAS"/>
</dbReference>
<keyword evidence="7" id="KW-0067">ATP-binding</keyword>
<dbReference type="InterPro" id="IPR048760">
    <property type="entry name" value="VP0354-like_sensor_dom"/>
</dbReference>
<dbReference type="Pfam" id="PF21623">
    <property type="entry name" value="HK_sensor_dom_bact"/>
    <property type="match status" value="1"/>
</dbReference>
<feature type="domain" description="PAC" evidence="12">
    <location>
        <begin position="434"/>
        <end position="489"/>
    </location>
</feature>
<evidence type="ECO:0000256" key="9">
    <source>
        <dbReference type="ARBA" id="ARBA00034247"/>
    </source>
</evidence>
<comment type="subcellular location">
    <subcellularLocation>
        <location evidence="1">Membrane</location>
    </subcellularLocation>
</comment>
<evidence type="ECO:0000259" key="12">
    <source>
        <dbReference type="PROSITE" id="PS50113"/>
    </source>
</evidence>
<dbReference type="PROSITE" id="PS50113">
    <property type="entry name" value="PAC"/>
    <property type="match status" value="1"/>
</dbReference>
<feature type="domain" description="PAS" evidence="11">
    <location>
        <begin position="360"/>
        <end position="434"/>
    </location>
</feature>
<dbReference type="Pfam" id="PF00990">
    <property type="entry name" value="GGDEF"/>
    <property type="match status" value="1"/>
</dbReference>
<evidence type="ECO:0000256" key="6">
    <source>
        <dbReference type="ARBA" id="ARBA00022777"/>
    </source>
</evidence>
<dbReference type="SUPFAM" id="SSF103190">
    <property type="entry name" value="Sensory domain-like"/>
    <property type="match status" value="2"/>
</dbReference>
<dbReference type="InterPro" id="IPR029151">
    <property type="entry name" value="Sensor-like_sf"/>
</dbReference>
<feature type="transmembrane region" description="Helical" evidence="10">
    <location>
        <begin position="328"/>
        <end position="350"/>
    </location>
</feature>
<dbReference type="Gene3D" id="3.30.450.20">
    <property type="entry name" value="PAS domain"/>
    <property type="match status" value="3"/>
</dbReference>
<dbReference type="Proteomes" id="UP000664882">
    <property type="component" value="Unassembled WGS sequence"/>
</dbReference>